<dbReference type="PIRSF" id="PIRSF000126">
    <property type="entry name" value="11-beta-HSD1"/>
    <property type="match status" value="1"/>
</dbReference>
<dbReference type="PRINTS" id="PR00081">
    <property type="entry name" value="GDHRDH"/>
</dbReference>
<dbReference type="Proteomes" id="UP000294902">
    <property type="component" value="Unassembled WGS sequence"/>
</dbReference>
<sequence>MKIAVITGASSGLGNEFAKQISKKVKGIDELWLIARREDKLMALKESIKNVNCRVIPLDLTDRNTFTVYENLLKEHSPKICMLINSAGFGKMGSFDEIDINDQLEMVDLNIKSLLKMTHASMPYLIKNGRVIQIASSAGFMPQPSFNTYAATKSFVISFSRALNQELKERGIKVTAVCPGPVETEFFDVAGGEVSMSIKKLAMAKADVVVKKALDDSIKGKEISVYGPLMNVFRVMAKVLPHRLILSHIKYYNK</sequence>
<dbReference type="GO" id="GO:0016491">
    <property type="term" value="F:oxidoreductase activity"/>
    <property type="evidence" value="ECO:0007669"/>
    <property type="project" value="UniProtKB-KW"/>
</dbReference>
<dbReference type="PANTHER" id="PTHR42901:SF1">
    <property type="entry name" value="ALCOHOL DEHYDROGENASE"/>
    <property type="match status" value="1"/>
</dbReference>
<reference evidence="4 5" key="1">
    <citation type="submission" date="2019-03" db="EMBL/GenBank/DDBJ databases">
        <title>Genomic Encyclopedia of Type Strains, Phase IV (KMG-IV): sequencing the most valuable type-strain genomes for metagenomic binning, comparative biology and taxonomic classification.</title>
        <authorList>
            <person name="Goeker M."/>
        </authorList>
    </citation>
    <scope>NUCLEOTIDE SEQUENCE [LARGE SCALE GENOMIC DNA]</scope>
    <source>
        <strain evidence="4 5">DSM 24629</strain>
    </source>
</reference>
<evidence type="ECO:0008006" key="6">
    <source>
        <dbReference type="Google" id="ProtNLM"/>
    </source>
</evidence>
<keyword evidence="5" id="KW-1185">Reference proteome</keyword>
<dbReference type="RefSeq" id="WP_132249550.1">
    <property type="nucleotide sequence ID" value="NZ_SMAL01000001.1"/>
</dbReference>
<evidence type="ECO:0000256" key="2">
    <source>
        <dbReference type="ARBA" id="ARBA00023002"/>
    </source>
</evidence>
<comment type="caution">
    <text evidence="4">The sequence shown here is derived from an EMBL/GenBank/DDBJ whole genome shotgun (WGS) entry which is preliminary data.</text>
</comment>
<accession>A0A4R3MQ65</accession>
<evidence type="ECO:0000256" key="3">
    <source>
        <dbReference type="RuleBase" id="RU000363"/>
    </source>
</evidence>
<name>A0A4R3MQ65_9FIRM</name>
<dbReference type="Pfam" id="PF00106">
    <property type="entry name" value="adh_short"/>
    <property type="match status" value="1"/>
</dbReference>
<dbReference type="InterPro" id="IPR002347">
    <property type="entry name" value="SDR_fam"/>
</dbReference>
<comment type="similarity">
    <text evidence="1 3">Belongs to the short-chain dehydrogenases/reductases (SDR) family.</text>
</comment>
<proteinExistence type="inferred from homology"/>
<dbReference type="Gene3D" id="3.40.50.720">
    <property type="entry name" value="NAD(P)-binding Rossmann-like Domain"/>
    <property type="match status" value="1"/>
</dbReference>
<dbReference type="OrthoDB" id="9808814at2"/>
<dbReference type="CDD" id="cd05233">
    <property type="entry name" value="SDR_c"/>
    <property type="match status" value="1"/>
</dbReference>
<evidence type="ECO:0000313" key="5">
    <source>
        <dbReference type="Proteomes" id="UP000294902"/>
    </source>
</evidence>
<evidence type="ECO:0000313" key="4">
    <source>
        <dbReference type="EMBL" id="TCT17012.1"/>
    </source>
</evidence>
<gene>
    <name evidence="4" type="ORF">EDC18_101308</name>
</gene>
<protein>
    <recommendedName>
        <fullName evidence="6">Short-subunit dehydrogenase</fullName>
    </recommendedName>
</protein>
<dbReference type="SUPFAM" id="SSF51735">
    <property type="entry name" value="NAD(P)-binding Rossmann-fold domains"/>
    <property type="match status" value="1"/>
</dbReference>
<dbReference type="AlphaFoldDB" id="A0A4R3MQ65"/>
<dbReference type="PANTHER" id="PTHR42901">
    <property type="entry name" value="ALCOHOL DEHYDROGENASE"/>
    <property type="match status" value="1"/>
</dbReference>
<organism evidence="4 5">
    <name type="scientific">Natranaerovirga pectinivora</name>
    <dbReference type="NCBI Taxonomy" id="682400"/>
    <lineage>
        <taxon>Bacteria</taxon>
        <taxon>Bacillati</taxon>
        <taxon>Bacillota</taxon>
        <taxon>Clostridia</taxon>
        <taxon>Lachnospirales</taxon>
        <taxon>Natranaerovirgaceae</taxon>
        <taxon>Natranaerovirga</taxon>
    </lineage>
</organism>
<evidence type="ECO:0000256" key="1">
    <source>
        <dbReference type="ARBA" id="ARBA00006484"/>
    </source>
</evidence>
<dbReference type="InterPro" id="IPR036291">
    <property type="entry name" value="NAD(P)-bd_dom_sf"/>
</dbReference>
<dbReference type="PRINTS" id="PR00080">
    <property type="entry name" value="SDRFAMILY"/>
</dbReference>
<dbReference type="EMBL" id="SMAL01000001">
    <property type="protein sequence ID" value="TCT17012.1"/>
    <property type="molecule type" value="Genomic_DNA"/>
</dbReference>
<keyword evidence="2" id="KW-0560">Oxidoreductase</keyword>